<name>A0AC58JRP2_DANRE</name>
<protein>
    <submittedName>
        <fullName evidence="2">Polycomb protein suz12-B isoform X2</fullName>
    </submittedName>
</protein>
<reference evidence="2" key="1">
    <citation type="submission" date="2025-08" db="UniProtKB">
        <authorList>
            <consortium name="RefSeq"/>
        </authorList>
    </citation>
    <scope>IDENTIFICATION</scope>
    <source>
        <strain evidence="2">Tuebingen</strain>
        <tissue evidence="2">Fibroblasts and whole tissue</tissue>
    </source>
</reference>
<sequence length="420" mass="48403">MESMRFPCNKLRTVQSARRGLHGRPYWMERGCPHLRPSLRDPLCSSLFVGQLTPVTLQRPLWLNLSQPAILTPAPQRAELALFDLHLLGRSYSLTLSSLFMKESVSTSMQSRIEHSPCEPRQKLRIFYQFLYNNNTRQQTEARDDLHCPWCTLNCRKLYSLLKHLKLSHSRFIFNYVPHPKGARIDVSINECYDGSYVGNPQDIHSQPGFAFSRNGPVKRTAVTHILVCRPKRTKPSLSEFLESEDGEPEQQRTYVSGHNRLYFHSDSCMPLRPQEMEVDSEDERDPEWLQEKTTTQIEEFTDVNEGEKEVMKLWNLHVMKNGFIADNQMSQASMLFVEICGPHIIRRNLCRNFLLHLVNLHDFNLVTIATIDQAMARLKEIEESFPELEAGQESLDATCNGHSLSLGFSLHGKCTKLES</sequence>
<proteinExistence type="predicted"/>
<evidence type="ECO:0000313" key="2">
    <source>
        <dbReference type="RefSeq" id="XP_073809159.1"/>
    </source>
</evidence>
<gene>
    <name evidence="2" type="primary">suz12b</name>
    <name evidence="2" type="synonym">fc31h10</name>
    <name evidence="2" type="synonym">im:7153578</name>
    <name evidence="2" type="synonym">si:dkey-10p5.2</name>
    <name evidence="2" type="synonym">suz12</name>
    <name evidence="2" type="synonym">wu:fc31h10</name>
</gene>
<keyword evidence="1" id="KW-1185">Reference proteome</keyword>
<accession>A0AC58JRP2</accession>
<evidence type="ECO:0000313" key="1">
    <source>
        <dbReference type="Proteomes" id="UP000000437"/>
    </source>
</evidence>
<dbReference type="Proteomes" id="UP000000437">
    <property type="component" value="Chromosome 6"/>
</dbReference>
<organism evidence="1 2">
    <name type="scientific">Danio rerio</name>
    <name type="common">Zebrafish</name>
    <name type="synonym">Brachydanio rerio</name>
    <dbReference type="NCBI Taxonomy" id="7955"/>
    <lineage>
        <taxon>Eukaryota</taxon>
        <taxon>Metazoa</taxon>
        <taxon>Chordata</taxon>
        <taxon>Craniata</taxon>
        <taxon>Vertebrata</taxon>
        <taxon>Euteleostomi</taxon>
        <taxon>Actinopterygii</taxon>
        <taxon>Neopterygii</taxon>
        <taxon>Teleostei</taxon>
        <taxon>Ostariophysi</taxon>
        <taxon>Cypriniformes</taxon>
        <taxon>Danionidae</taxon>
        <taxon>Danioninae</taxon>
        <taxon>Danio</taxon>
    </lineage>
</organism>
<dbReference type="RefSeq" id="XP_073809159.1">
    <property type="nucleotide sequence ID" value="XM_073953058.1"/>
</dbReference>